<accession>A0A380DQ97</accession>
<evidence type="ECO:0000313" key="3">
    <source>
        <dbReference type="Proteomes" id="UP000254502"/>
    </source>
</evidence>
<dbReference type="SUPFAM" id="SSF53067">
    <property type="entry name" value="Actin-like ATPase domain"/>
    <property type="match status" value="1"/>
</dbReference>
<dbReference type="AlphaFoldDB" id="A0A380DQ97"/>
<dbReference type="Pfam" id="PF00370">
    <property type="entry name" value="FGGY_N"/>
    <property type="match status" value="1"/>
</dbReference>
<reference evidence="2 3" key="1">
    <citation type="submission" date="2018-06" db="EMBL/GenBank/DDBJ databases">
        <authorList>
            <consortium name="Pathogen Informatics"/>
            <person name="Doyle S."/>
        </authorList>
    </citation>
    <scope>NUCLEOTIDE SEQUENCE [LARGE SCALE GENOMIC DNA]</scope>
    <source>
        <strain evidence="2 3">NCTC5664</strain>
    </source>
</reference>
<keyword evidence="2" id="KW-0418">Kinase</keyword>
<proteinExistence type="predicted"/>
<organism evidence="2 3">
    <name type="scientific">Staphylococcus aureus</name>
    <dbReference type="NCBI Taxonomy" id="1280"/>
    <lineage>
        <taxon>Bacteria</taxon>
        <taxon>Bacillati</taxon>
        <taxon>Bacillota</taxon>
        <taxon>Bacilli</taxon>
        <taxon>Bacillales</taxon>
        <taxon>Staphylococcaceae</taxon>
        <taxon>Staphylococcus</taxon>
    </lineage>
</organism>
<dbReference type="GO" id="GO:0005975">
    <property type="term" value="P:carbohydrate metabolic process"/>
    <property type="evidence" value="ECO:0007669"/>
    <property type="project" value="InterPro"/>
</dbReference>
<evidence type="ECO:0000313" key="2">
    <source>
        <dbReference type="EMBL" id="SUK43543.1"/>
    </source>
</evidence>
<name>A0A380DQ97_STAAU</name>
<sequence length="54" mass="6080">MKYMIGVDIGTTSTKSVLYDENGTFIMKHQIGYDLHTPNVDVSEENPDELFDAV</sequence>
<feature type="domain" description="Carbohydrate kinase FGGY N-terminal" evidence="1">
    <location>
        <begin position="3"/>
        <end position="54"/>
    </location>
</feature>
<dbReference type="EC" id="2.7.1.12" evidence="2"/>
<dbReference type="InterPro" id="IPR018484">
    <property type="entry name" value="FGGY_N"/>
</dbReference>
<protein>
    <submittedName>
        <fullName evidence="2">Gluconokinase</fullName>
        <ecNumber evidence="2">2.7.1.12</ecNumber>
    </submittedName>
</protein>
<dbReference type="InterPro" id="IPR043129">
    <property type="entry name" value="ATPase_NBD"/>
</dbReference>
<keyword evidence="2" id="KW-0808">Transferase</keyword>
<gene>
    <name evidence="2" type="primary">gntK_1</name>
    <name evidence="2" type="ORF">NCTC5664_01294</name>
</gene>
<dbReference type="GO" id="GO:0046316">
    <property type="term" value="F:gluconokinase activity"/>
    <property type="evidence" value="ECO:0007669"/>
    <property type="project" value="UniProtKB-EC"/>
</dbReference>
<dbReference type="Proteomes" id="UP000254502">
    <property type="component" value="Unassembled WGS sequence"/>
</dbReference>
<dbReference type="Gene3D" id="3.30.420.40">
    <property type="match status" value="1"/>
</dbReference>
<dbReference type="EMBL" id="UHAQ01000002">
    <property type="protein sequence ID" value="SUK43543.1"/>
    <property type="molecule type" value="Genomic_DNA"/>
</dbReference>
<evidence type="ECO:0000259" key="1">
    <source>
        <dbReference type="Pfam" id="PF00370"/>
    </source>
</evidence>